<dbReference type="PANTHER" id="PTHR34385">
    <property type="entry name" value="D-ALANYL-D-ALANINE CARBOXYPEPTIDASE"/>
    <property type="match status" value="1"/>
</dbReference>
<evidence type="ECO:0000259" key="2">
    <source>
        <dbReference type="Pfam" id="PF02557"/>
    </source>
</evidence>
<dbReference type="InterPro" id="IPR052179">
    <property type="entry name" value="DD-CPase-like"/>
</dbReference>
<dbReference type="EMBL" id="PKOZ01000001">
    <property type="protein sequence ID" value="PQD97019.1"/>
    <property type="molecule type" value="Genomic_DNA"/>
</dbReference>
<evidence type="ECO:0000313" key="3">
    <source>
        <dbReference type="EMBL" id="PQD97019.1"/>
    </source>
</evidence>
<dbReference type="InterPro" id="IPR003709">
    <property type="entry name" value="VanY-like_core_dom"/>
</dbReference>
<feature type="signal peptide" evidence="1">
    <location>
        <begin position="1"/>
        <end position="21"/>
    </location>
</feature>
<dbReference type="Pfam" id="PF02557">
    <property type="entry name" value="VanY"/>
    <property type="match status" value="1"/>
</dbReference>
<dbReference type="InterPro" id="IPR009045">
    <property type="entry name" value="Zn_M74/Hedgehog-like"/>
</dbReference>
<evidence type="ECO:0000313" key="4">
    <source>
        <dbReference type="Proteomes" id="UP000239663"/>
    </source>
</evidence>
<keyword evidence="1" id="KW-0732">Signal</keyword>
<dbReference type="InterPro" id="IPR058193">
    <property type="entry name" value="VanY/YodJ_core_dom"/>
</dbReference>
<feature type="domain" description="D-alanyl-D-alanine carboxypeptidase-like core" evidence="2">
    <location>
        <begin position="115"/>
        <end position="243"/>
    </location>
</feature>
<sequence>MRLLKKPVLALMTSMTMLLSACGIFENNSQQETEEAVNMQETPVEEETKGEEEEYALTAEMLNIIETKDGINYIQNPENIQVLVNKEYSLPIGYRAEDLVEPEVKFSFDEKHEKKLMRKEAAEALARMFNAALEDGVEIVAVSGFRSYERQQQLYTAEVAASGAEHAQQAIAEPGKSEHQTGLTMDVSSAENFYNLNQDFGNTEAGKWLAEHSSEYGFIIRYPEGKENITGYMYEPWHVRYVGTEVAKEIYSLGLSFEEYVQLVEE</sequence>
<accession>A0A2S7N4Q7</accession>
<organism evidence="3 4">
    <name type="scientific">Pradoshia eiseniae</name>
    <dbReference type="NCBI Taxonomy" id="2064768"/>
    <lineage>
        <taxon>Bacteria</taxon>
        <taxon>Bacillati</taxon>
        <taxon>Bacillota</taxon>
        <taxon>Bacilli</taxon>
        <taxon>Bacillales</taxon>
        <taxon>Bacillaceae</taxon>
        <taxon>Pradoshia</taxon>
    </lineage>
</organism>
<dbReference type="PROSITE" id="PS51257">
    <property type="entry name" value="PROKAR_LIPOPROTEIN"/>
    <property type="match status" value="1"/>
</dbReference>
<dbReference type="SUPFAM" id="SSF55166">
    <property type="entry name" value="Hedgehog/DD-peptidase"/>
    <property type="match status" value="1"/>
</dbReference>
<evidence type="ECO:0000256" key="1">
    <source>
        <dbReference type="SAM" id="SignalP"/>
    </source>
</evidence>
<proteinExistence type="predicted"/>
<comment type="caution">
    <text evidence="3">The sequence shown here is derived from an EMBL/GenBank/DDBJ whole genome shotgun (WGS) entry which is preliminary data.</text>
</comment>
<name>A0A2S7N4Q7_9BACI</name>
<dbReference type="CDD" id="cd14852">
    <property type="entry name" value="LD-carboxypeptidase"/>
    <property type="match status" value="1"/>
</dbReference>
<protein>
    <submittedName>
        <fullName evidence="3">Peptidase M15</fullName>
    </submittedName>
</protein>
<feature type="chain" id="PRO_5039256743" evidence="1">
    <location>
        <begin position="22"/>
        <end position="266"/>
    </location>
</feature>
<dbReference type="Proteomes" id="UP000239663">
    <property type="component" value="Unassembled WGS sequence"/>
</dbReference>
<dbReference type="OrthoDB" id="9792074at2"/>
<dbReference type="GO" id="GO:0006508">
    <property type="term" value="P:proteolysis"/>
    <property type="evidence" value="ECO:0007669"/>
    <property type="project" value="InterPro"/>
</dbReference>
<dbReference type="Gene3D" id="3.30.1380.10">
    <property type="match status" value="1"/>
</dbReference>
<dbReference type="AlphaFoldDB" id="A0A2S7N4Q7"/>
<gene>
    <name evidence="3" type="ORF">CYL18_03855</name>
</gene>
<dbReference type="PANTHER" id="PTHR34385:SF1">
    <property type="entry name" value="PEPTIDOGLYCAN L-ALANYL-D-GLUTAMATE ENDOPEPTIDASE CWLK"/>
    <property type="match status" value="1"/>
</dbReference>
<reference evidence="3 4" key="1">
    <citation type="submission" date="2017-12" db="EMBL/GenBank/DDBJ databases">
        <title>Taxonomic description and draft genome of Pradoshia cofamensis Gen. nov., sp. nov., a thermotolerant bacillale isolated from anterior gut of earthworm Eisenia fetida.</title>
        <authorList>
            <person name="Saha T."/>
            <person name="Chakraborty R."/>
        </authorList>
    </citation>
    <scope>NUCLEOTIDE SEQUENCE [LARGE SCALE GENOMIC DNA]</scope>
    <source>
        <strain evidence="3 4">EAG3</strain>
    </source>
</reference>
<keyword evidence="4" id="KW-1185">Reference proteome</keyword>
<dbReference type="GO" id="GO:0008233">
    <property type="term" value="F:peptidase activity"/>
    <property type="evidence" value="ECO:0007669"/>
    <property type="project" value="InterPro"/>
</dbReference>